<reference evidence="1 2" key="1">
    <citation type="journal article" date="2018" name="Sci. Rep.">
        <title>Genomic signatures of local adaptation to the degree of environmental predictability in rotifers.</title>
        <authorList>
            <person name="Franch-Gras L."/>
            <person name="Hahn C."/>
            <person name="Garcia-Roger E.M."/>
            <person name="Carmona M.J."/>
            <person name="Serra M."/>
            <person name="Gomez A."/>
        </authorList>
    </citation>
    <scope>NUCLEOTIDE SEQUENCE [LARGE SCALE GENOMIC DNA]</scope>
    <source>
        <strain evidence="1">HYR1</strain>
    </source>
</reference>
<protein>
    <submittedName>
        <fullName evidence="1">Uncharacterized protein</fullName>
    </submittedName>
</protein>
<organism evidence="1 2">
    <name type="scientific">Brachionus plicatilis</name>
    <name type="common">Marine rotifer</name>
    <name type="synonym">Brachionus muelleri</name>
    <dbReference type="NCBI Taxonomy" id="10195"/>
    <lineage>
        <taxon>Eukaryota</taxon>
        <taxon>Metazoa</taxon>
        <taxon>Spiralia</taxon>
        <taxon>Gnathifera</taxon>
        <taxon>Rotifera</taxon>
        <taxon>Eurotatoria</taxon>
        <taxon>Monogononta</taxon>
        <taxon>Pseudotrocha</taxon>
        <taxon>Ploima</taxon>
        <taxon>Brachionidae</taxon>
        <taxon>Brachionus</taxon>
    </lineage>
</organism>
<sequence length="167" mass="19621">MHNNIQDWLKIFKNSPSIEFANLIVENLTKENNPVPIDQIVSILLDSDQPENGLKFLKDQISKISKDETKKEEINKLKTSYETLVKFSFLAQDEEQFTKETAIKSRDQFQNLYSLRSRKKTPRTNTTKNKLRETIQEPLIEESIELIKVEKQNINQNVLQEEEEPNE</sequence>
<dbReference type="EMBL" id="REGN01001323">
    <property type="protein sequence ID" value="RNA35447.1"/>
    <property type="molecule type" value="Genomic_DNA"/>
</dbReference>
<comment type="caution">
    <text evidence="1">The sequence shown here is derived from an EMBL/GenBank/DDBJ whole genome shotgun (WGS) entry which is preliminary data.</text>
</comment>
<proteinExistence type="predicted"/>
<evidence type="ECO:0000313" key="2">
    <source>
        <dbReference type="Proteomes" id="UP000276133"/>
    </source>
</evidence>
<dbReference type="AlphaFoldDB" id="A0A3M7SIK4"/>
<evidence type="ECO:0000313" key="1">
    <source>
        <dbReference type="EMBL" id="RNA35447.1"/>
    </source>
</evidence>
<dbReference type="Proteomes" id="UP000276133">
    <property type="component" value="Unassembled WGS sequence"/>
</dbReference>
<dbReference type="OrthoDB" id="10433349at2759"/>
<gene>
    <name evidence="1" type="ORF">BpHYR1_010488</name>
</gene>
<accession>A0A3M7SIK4</accession>
<keyword evidence="2" id="KW-1185">Reference proteome</keyword>
<name>A0A3M7SIK4_BRAPC</name>